<dbReference type="RefSeq" id="WP_342077510.1">
    <property type="nucleotide sequence ID" value="NZ_CP151767.2"/>
</dbReference>
<organism evidence="1 2">
    <name type="scientific">Yoonia rhodophyticola</name>
    <dbReference type="NCBI Taxonomy" id="3137370"/>
    <lineage>
        <taxon>Bacteria</taxon>
        <taxon>Pseudomonadati</taxon>
        <taxon>Pseudomonadota</taxon>
        <taxon>Alphaproteobacteria</taxon>
        <taxon>Rhodobacterales</taxon>
        <taxon>Paracoccaceae</taxon>
        <taxon>Yoonia</taxon>
    </lineage>
</organism>
<accession>A0AAN0MH37</accession>
<reference evidence="1" key="1">
    <citation type="submission" date="2024-08" db="EMBL/GenBank/DDBJ databases">
        <title>Phylogenomic analyses of a clade within the roseobacter group suggest taxonomic reassignments of species of the genera Aestuariivita, Citreicella, Loktanella, Nautella, Pelagibaca, Ruegeria, Thalassobius, Thiobacimonas and Tropicibacter, and the proposal o.</title>
        <authorList>
            <person name="Jeon C.O."/>
        </authorList>
    </citation>
    <scope>NUCLEOTIDE SEQUENCE</scope>
    <source>
        <strain evidence="1">SS1-5</strain>
    </source>
</reference>
<evidence type="ECO:0000313" key="1">
    <source>
        <dbReference type="EMBL" id="WZU68216.1"/>
    </source>
</evidence>
<dbReference type="EMBL" id="CP151767">
    <property type="protein sequence ID" value="WZU68216.1"/>
    <property type="molecule type" value="Genomic_DNA"/>
</dbReference>
<proteinExistence type="predicted"/>
<protein>
    <submittedName>
        <fullName evidence="1">HEPN domain-containing protein</fullName>
    </submittedName>
</protein>
<name>A0AAN0MH37_9RHOB</name>
<gene>
    <name evidence="1" type="ORF">AABB31_04630</name>
</gene>
<keyword evidence="2" id="KW-1185">Reference proteome</keyword>
<dbReference type="Proteomes" id="UP001470809">
    <property type="component" value="Chromosome"/>
</dbReference>
<dbReference type="AlphaFoldDB" id="A0AAN0MH37"/>
<evidence type="ECO:0000313" key="2">
    <source>
        <dbReference type="Proteomes" id="UP001470809"/>
    </source>
</evidence>
<sequence length="94" mass="10540">MKRRFSDEQITGMINDSEAAALAAQEGSVRSSYGNIVTWRHNFVHEGVWPNAATYGDLKGAYDHGKELIRCMDRAMRRQPKGISALRTIVFVAI</sequence>
<dbReference type="KEGG" id="yrh:AABB31_04630"/>